<dbReference type="Pfam" id="PF13585">
    <property type="entry name" value="CHU_C"/>
    <property type="match status" value="1"/>
</dbReference>
<protein>
    <recommendedName>
        <fullName evidence="4">LamG-like jellyroll fold domain-containing protein</fullName>
    </recommendedName>
</protein>
<feature type="domain" description="LamG-like jellyroll fold" evidence="4">
    <location>
        <begin position="101"/>
        <end position="239"/>
    </location>
</feature>
<keyword evidence="1 3" id="KW-0732">Signal</keyword>
<dbReference type="Proteomes" id="UP000837803">
    <property type="component" value="Unassembled WGS sequence"/>
</dbReference>
<dbReference type="SMART" id="SM00560">
    <property type="entry name" value="LamGL"/>
    <property type="match status" value="1"/>
</dbReference>
<organism evidence="5 6">
    <name type="scientific">Neolewinella maritima</name>
    <dbReference type="NCBI Taxonomy" id="1383882"/>
    <lineage>
        <taxon>Bacteria</taxon>
        <taxon>Pseudomonadati</taxon>
        <taxon>Bacteroidota</taxon>
        <taxon>Saprospiria</taxon>
        <taxon>Saprospirales</taxon>
        <taxon>Lewinellaceae</taxon>
        <taxon>Neolewinella</taxon>
    </lineage>
</organism>
<reference evidence="5" key="1">
    <citation type="submission" date="2021-12" db="EMBL/GenBank/DDBJ databases">
        <authorList>
            <person name="Rodrigo-Torres L."/>
            <person name="Arahal R. D."/>
            <person name="Lucena T."/>
        </authorList>
    </citation>
    <scope>NUCLEOTIDE SEQUENCE</scope>
    <source>
        <strain evidence="5">CECT 8419</strain>
    </source>
</reference>
<gene>
    <name evidence="5" type="ORF">LEM8419_00023</name>
</gene>
<dbReference type="InterPro" id="IPR006558">
    <property type="entry name" value="LamG-like"/>
</dbReference>
<name>A0ABM9AVM4_9BACT</name>
<dbReference type="InterPro" id="IPR013320">
    <property type="entry name" value="ConA-like_dom_sf"/>
</dbReference>
<proteinExistence type="predicted"/>
<dbReference type="Pfam" id="PF13385">
    <property type="entry name" value="Laminin_G_3"/>
    <property type="match status" value="1"/>
</dbReference>
<feature type="signal peptide" evidence="3">
    <location>
        <begin position="1"/>
        <end position="31"/>
    </location>
</feature>
<evidence type="ECO:0000256" key="3">
    <source>
        <dbReference type="SAM" id="SignalP"/>
    </source>
</evidence>
<evidence type="ECO:0000256" key="2">
    <source>
        <dbReference type="ARBA" id="ARBA00023157"/>
    </source>
</evidence>
<evidence type="ECO:0000256" key="1">
    <source>
        <dbReference type="ARBA" id="ARBA00022729"/>
    </source>
</evidence>
<feature type="chain" id="PRO_5046143358" description="LamG-like jellyroll fold domain-containing protein" evidence="3">
    <location>
        <begin position="32"/>
        <end position="426"/>
    </location>
</feature>
<dbReference type="EMBL" id="CAKLPZ010000001">
    <property type="protein sequence ID" value="CAH0998678.1"/>
    <property type="molecule type" value="Genomic_DNA"/>
</dbReference>
<evidence type="ECO:0000313" key="5">
    <source>
        <dbReference type="EMBL" id="CAH0998678.1"/>
    </source>
</evidence>
<evidence type="ECO:0000313" key="6">
    <source>
        <dbReference type="Proteomes" id="UP000837803"/>
    </source>
</evidence>
<keyword evidence="2" id="KW-1015">Disulfide bond</keyword>
<keyword evidence="6" id="KW-1185">Reference proteome</keyword>
<accession>A0ABM9AVM4</accession>
<dbReference type="SUPFAM" id="SSF49899">
    <property type="entry name" value="Concanavalin A-like lectins/glucanases"/>
    <property type="match status" value="1"/>
</dbReference>
<evidence type="ECO:0000259" key="4">
    <source>
        <dbReference type="SMART" id="SM00560"/>
    </source>
</evidence>
<comment type="caution">
    <text evidence="5">The sequence shown here is derived from an EMBL/GenBank/DDBJ whole genome shotgun (WGS) entry which is preliminary data.</text>
</comment>
<dbReference type="Gene3D" id="2.60.120.200">
    <property type="match status" value="1"/>
</dbReference>
<sequence>MERAFRIYLAPVAPMRLLLLLSLLLSVSATAQTTLGLSAYYPFESNLGDVTGEPTNLGSPEGAVDYDCGVRTEALLLTGPGDFVRIPGGASNNVNREFDDEDFSVSLYFKALGTQGEQYLLAKQDTNCSTAPAFFIRYDVAPRTITAQLTGVDGETLALTHTLTNLSCWQHLVLVRDNTRLRLFINGLEVADATSPQRVNVDNDGDLLIGASACTDLSSATFSGLIDELRIYGRALLTAEVQELYLFPDRILTPPTNLFLGQSIMPSVNSNCGATFSWTPVDPVASPTDREPTITPTTAGRRVFRLRIADDVSSCVARDSLVLQVIDPEDLDCNNLFVPKAFTPNGIGPVANETFGISNPFAIGTLISFEVYDRYGGQVFRSDDRFARWDGTFDGQPVNPGVMLWRAVYRCGEEELIRTGSVTILR</sequence>